<feature type="compositionally biased region" description="Low complexity" evidence="1">
    <location>
        <begin position="7"/>
        <end position="23"/>
    </location>
</feature>
<evidence type="ECO:0000313" key="2">
    <source>
        <dbReference type="EMBL" id="BAM40276.1"/>
    </source>
</evidence>
<dbReference type="GeneID" id="20714676"/>
<dbReference type="AlphaFoldDB" id="J4C3E0"/>
<organism evidence="2 3">
    <name type="scientific">Theileria orientalis strain Shintoku</name>
    <dbReference type="NCBI Taxonomy" id="869250"/>
    <lineage>
        <taxon>Eukaryota</taxon>
        <taxon>Sar</taxon>
        <taxon>Alveolata</taxon>
        <taxon>Apicomplexa</taxon>
        <taxon>Aconoidasida</taxon>
        <taxon>Piroplasmida</taxon>
        <taxon>Theileriidae</taxon>
        <taxon>Theileria</taxon>
    </lineage>
</organism>
<keyword evidence="3" id="KW-1185">Reference proteome</keyword>
<gene>
    <name evidence="2" type="ORF">TOT_020000536</name>
</gene>
<reference evidence="2 3" key="1">
    <citation type="journal article" date="2012" name="MBio">
        <title>Comparative genome analysis of three eukaryotic parasites with differing abilities to transform leukocytes reveals key mediators of Theileria-induced leukocyte transformation.</title>
        <authorList>
            <person name="Hayashida K."/>
            <person name="Hara Y."/>
            <person name="Abe T."/>
            <person name="Yamasaki C."/>
            <person name="Toyoda A."/>
            <person name="Kosuge T."/>
            <person name="Suzuki Y."/>
            <person name="Sato Y."/>
            <person name="Kawashima S."/>
            <person name="Katayama T."/>
            <person name="Wakaguri H."/>
            <person name="Inoue N."/>
            <person name="Homma K."/>
            <person name="Tada-Umezaki M."/>
            <person name="Yagi Y."/>
            <person name="Fujii Y."/>
            <person name="Habara T."/>
            <person name="Kanehisa M."/>
            <person name="Watanabe H."/>
            <person name="Ito K."/>
            <person name="Gojobori T."/>
            <person name="Sugawara H."/>
            <person name="Imanishi T."/>
            <person name="Weir W."/>
            <person name="Gardner M."/>
            <person name="Pain A."/>
            <person name="Shiels B."/>
            <person name="Hattori M."/>
            <person name="Nene V."/>
            <person name="Sugimoto C."/>
        </authorList>
    </citation>
    <scope>NUCLEOTIDE SEQUENCE [LARGE SCALE GENOMIC DNA]</scope>
    <source>
        <strain evidence="2 3">Shintoku</strain>
    </source>
</reference>
<feature type="region of interest" description="Disordered" evidence="1">
    <location>
        <begin position="1"/>
        <end position="77"/>
    </location>
</feature>
<dbReference type="RefSeq" id="XP_009690577.1">
    <property type="nucleotide sequence ID" value="XM_009692282.1"/>
</dbReference>
<sequence>MAGQTYSAPEPASPPSSGAPSGERTPLLPQETAEERPAQASEGSGEAENLRSQGSQSQASGDGAESQSEDSPLIEGEARESNSFFTCSSGLAIALMLLVAIE</sequence>
<dbReference type="KEGG" id="tot:TOT_020000536"/>
<feature type="compositionally biased region" description="Low complexity" evidence="1">
    <location>
        <begin position="52"/>
        <end position="66"/>
    </location>
</feature>
<dbReference type="EMBL" id="AP011947">
    <property type="protein sequence ID" value="BAM40276.1"/>
    <property type="molecule type" value="Genomic_DNA"/>
</dbReference>
<evidence type="ECO:0000256" key="1">
    <source>
        <dbReference type="SAM" id="MobiDB-lite"/>
    </source>
</evidence>
<proteinExistence type="predicted"/>
<evidence type="ECO:0000313" key="3">
    <source>
        <dbReference type="Proteomes" id="UP000003786"/>
    </source>
</evidence>
<accession>J4C3E0</accession>
<name>J4C3E0_THEOR</name>
<protein>
    <submittedName>
        <fullName evidence="2">Uncharacterized protein</fullName>
    </submittedName>
</protein>
<dbReference type="Proteomes" id="UP000003786">
    <property type="component" value="Chromosome 2"/>
</dbReference>
<dbReference type="VEuPathDB" id="PiroplasmaDB:TOT_020000536"/>